<evidence type="ECO:0008006" key="4">
    <source>
        <dbReference type="Google" id="ProtNLM"/>
    </source>
</evidence>
<dbReference type="EMBL" id="LT607733">
    <property type="protein sequence ID" value="SCG18725.1"/>
    <property type="molecule type" value="Genomic_DNA"/>
</dbReference>
<evidence type="ECO:0000313" key="3">
    <source>
        <dbReference type="Proteomes" id="UP000198251"/>
    </source>
</evidence>
<dbReference type="AlphaFoldDB" id="A0A1C5GG03"/>
<gene>
    <name evidence="2" type="ORF">GA0070610_5076</name>
</gene>
<keyword evidence="1" id="KW-0812">Transmembrane</keyword>
<keyword evidence="3" id="KW-1185">Reference proteome</keyword>
<accession>A0A1C5GG03</accession>
<feature type="transmembrane region" description="Helical" evidence="1">
    <location>
        <begin position="16"/>
        <end position="36"/>
    </location>
</feature>
<keyword evidence="1" id="KW-1133">Transmembrane helix</keyword>
<dbReference type="GeneID" id="95804749"/>
<keyword evidence="1" id="KW-0472">Membrane</keyword>
<organism evidence="2 3">
    <name type="scientific">Micromonospora echinofusca</name>
    <dbReference type="NCBI Taxonomy" id="47858"/>
    <lineage>
        <taxon>Bacteria</taxon>
        <taxon>Bacillati</taxon>
        <taxon>Actinomycetota</taxon>
        <taxon>Actinomycetes</taxon>
        <taxon>Micromonosporales</taxon>
        <taxon>Micromonosporaceae</taxon>
        <taxon>Micromonospora</taxon>
    </lineage>
</organism>
<sequence length="273" mass="30306">MQNVFSSVLLDVPRAAVIWLSLLGVVAVAVAGLLLLRPGRLTFDAGSRIRRAAMPSELERVEEERERSRYAGEVSVAAERAATTAARLRAEWLAAQEEVEAAWQAYEAAEADVRRLAVAEAMPLPRTVRTPAEYAERERFLHRAALDAYWRKELSVEQLSDVFAHRDGWDPRLHPVEQELVLRRAVRDNLLARQRAAREREQAAWRAAETAAEAARSLRDEAFAAVSPRAEESPSLLPLIEGAGTAEQTREFPVLTGRDVPSVARGRAAVPAY</sequence>
<evidence type="ECO:0000313" key="2">
    <source>
        <dbReference type="EMBL" id="SCG18725.1"/>
    </source>
</evidence>
<protein>
    <recommendedName>
        <fullName evidence="4">AP2/ERF domain-containing protein</fullName>
    </recommendedName>
</protein>
<proteinExistence type="predicted"/>
<evidence type="ECO:0000256" key="1">
    <source>
        <dbReference type="SAM" id="Phobius"/>
    </source>
</evidence>
<dbReference type="RefSeq" id="WP_089003722.1">
    <property type="nucleotide sequence ID" value="NZ_JBFAAC010000003.1"/>
</dbReference>
<name>A0A1C5GG03_MICEH</name>
<dbReference type="Proteomes" id="UP000198251">
    <property type="component" value="Chromosome I"/>
</dbReference>
<reference evidence="2 3" key="1">
    <citation type="submission" date="2016-06" db="EMBL/GenBank/DDBJ databases">
        <authorList>
            <person name="Kjaerup R.B."/>
            <person name="Dalgaard T.S."/>
            <person name="Juul-Madsen H.R."/>
        </authorList>
    </citation>
    <scope>NUCLEOTIDE SEQUENCE [LARGE SCALE GENOMIC DNA]</scope>
    <source>
        <strain evidence="2 3">DSM 43913</strain>
    </source>
</reference>